<keyword evidence="2" id="KW-1185">Reference proteome</keyword>
<dbReference type="Gene3D" id="3.30.500.20">
    <property type="entry name" value="BH3703-like domains"/>
    <property type="match status" value="1"/>
</dbReference>
<organism evidence="1 2">
    <name type="scientific">Paraburkholderia agricolaris</name>
    <dbReference type="NCBI Taxonomy" id="2152888"/>
    <lineage>
        <taxon>Bacteria</taxon>
        <taxon>Pseudomonadati</taxon>
        <taxon>Pseudomonadota</taxon>
        <taxon>Betaproteobacteria</taxon>
        <taxon>Burkholderiales</taxon>
        <taxon>Burkholderiaceae</taxon>
        <taxon>Paraburkholderia</taxon>
    </lineage>
</organism>
<dbReference type="RefSeq" id="WP_408326073.1">
    <property type="nucleotide sequence ID" value="NZ_JAQQFH010000002.1"/>
</dbReference>
<dbReference type="InterPro" id="IPR006728">
    <property type="entry name" value="YezG-like"/>
</dbReference>
<sequence>MNQEIIPGADDLYPEIGQLTFDAIPGEFDVARVRVEMIDDVSSCSIFYHKPDGHFQYLSDGLGEVEGKFRELRNLFKSAGREAWTGATFILSEDGEFSIELTYDDISDFGQASDRRKAWIKKHLGEEPQIDWR</sequence>
<dbReference type="SUPFAM" id="SSF160424">
    <property type="entry name" value="BH3703-like"/>
    <property type="match status" value="1"/>
</dbReference>
<proteinExistence type="predicted"/>
<gene>
    <name evidence="1" type="ORF">PQR66_32270</name>
</gene>
<dbReference type="EMBL" id="JAQQFN010000030">
    <property type="protein sequence ID" value="MFL9887738.1"/>
    <property type="molecule type" value="Genomic_DNA"/>
</dbReference>
<comment type="caution">
    <text evidence="1">The sequence shown here is derived from an EMBL/GenBank/DDBJ whole genome shotgun (WGS) entry which is preliminary data.</text>
</comment>
<dbReference type="Proteomes" id="UP001629249">
    <property type="component" value="Unassembled WGS sequence"/>
</dbReference>
<dbReference type="InterPro" id="IPR036170">
    <property type="entry name" value="YezG-like_sf"/>
</dbReference>
<dbReference type="Pfam" id="PF04634">
    <property type="entry name" value="YezG-like"/>
    <property type="match status" value="1"/>
</dbReference>
<protein>
    <submittedName>
        <fullName evidence="1">DUF600 family protein</fullName>
    </submittedName>
</protein>
<name>A0ABW8ZY67_9BURK</name>
<accession>A0ABW8ZY67</accession>
<evidence type="ECO:0000313" key="1">
    <source>
        <dbReference type="EMBL" id="MFL9887738.1"/>
    </source>
</evidence>
<evidence type="ECO:0000313" key="2">
    <source>
        <dbReference type="Proteomes" id="UP001629249"/>
    </source>
</evidence>
<reference evidence="1 2" key="1">
    <citation type="journal article" date="2024" name="Chem. Sci.">
        <title>Discovery of megapolipeptins by genome mining of a Burkholderiales bacteria collection.</title>
        <authorList>
            <person name="Paulo B.S."/>
            <person name="Recchia M.J.J."/>
            <person name="Lee S."/>
            <person name="Fergusson C.H."/>
            <person name="Romanowski S.B."/>
            <person name="Hernandez A."/>
            <person name="Krull N."/>
            <person name="Liu D.Y."/>
            <person name="Cavanagh H."/>
            <person name="Bos A."/>
            <person name="Gray C.A."/>
            <person name="Murphy B.T."/>
            <person name="Linington R.G."/>
            <person name="Eustaquio A.S."/>
        </authorList>
    </citation>
    <scope>NUCLEOTIDE SEQUENCE [LARGE SCALE GENOMIC DNA]</scope>
    <source>
        <strain evidence="1 2">RL16-012-BIC-B</strain>
    </source>
</reference>